<dbReference type="RefSeq" id="XP_055884952.1">
    <property type="nucleotide sequence ID" value="XM_056028977.1"/>
</dbReference>
<sequence length="816" mass="90241">MELGENSLDYLSNGLFHGIINSLHWTKLLDCVSYEGGDIQRKCCDQIIDLCPFGYFGTNCLFRCHCENLGEPKACLMSGECFKGDTCEKYYFGNLCQYRSISHEVNDEIFYANDWNIHTCNKRPPEEPLVFRFKSIGRPFHYVRIQFDNINALQDVFRLKDVLEKSTLELLLQSQYQYTVCSDLQFWIVSSDILELYCPAQRYRYVDALKLSGKMLAQVCEVYISGGRDIAALSAISYYSGNKEIDIRDDLSSSIDPETKLLCTSAKSTRSSLIRRYTFKFTPVGFSLVIRHNKGKNRLNNFGVVVNNDRQALKPLQDDDENSTILFRHVHHLEHIDVLLSNAERREVALSMCGVEVYGDCEKKRYGLGCLKSCHDCEKIKNKCDLKGSCYTLSSSLQDVRIYTRVCASCAKSKCEGGSCSAGCIPGSRGENCLEECGRCGGNLGCDQHSGKCIEEECEIGFAGPRCTLPCGMCSDKRCEGLNRTCTSKQCVAGFKGRSCTQTCFHCGGRGECNIETGACFDKCNAGYRGDVCLLACTNCAGRGACDQKTGQCEEGCNYGFTGLTCSEKCSNCLSELCNKTTGECLIGCQHGFRGPKCDQPCRYCKNQTCLANGVCSEGCIIGYYGKHCERVCHNCGNDGSCHYQTGHCLHGCIPSFYGTLCSEACGNCAGDSSCNEKGKCQHGCKAGFKGETCKESEHSKDEITTATSIRFYVFFILAILFILFLVFFGQSIFMSCYLPGKTDKSDHSTLSSGSSNSFNGDKKLTGVPGLIEKEGVPGPKEDPKFIQLANEVIKKKRESVLLDNPEDVASRSNSS</sequence>
<feature type="compositionally biased region" description="Low complexity" evidence="2">
    <location>
        <begin position="749"/>
        <end position="758"/>
    </location>
</feature>
<feature type="compositionally biased region" description="Basic and acidic residues" evidence="2">
    <location>
        <begin position="772"/>
        <end position="784"/>
    </location>
</feature>
<dbReference type="GeneID" id="106058452"/>
<keyword evidence="1" id="KW-0245">EGF-like domain</keyword>
<dbReference type="OrthoDB" id="6114964at2759"/>
<evidence type="ECO:0000256" key="2">
    <source>
        <dbReference type="SAM" id="MobiDB-lite"/>
    </source>
</evidence>
<dbReference type="AlphaFoldDB" id="A0A9W3ACD6"/>
<accession>A0A9W3ACD6</accession>
<keyword evidence="3" id="KW-1133">Transmembrane helix</keyword>
<evidence type="ECO:0000256" key="3">
    <source>
        <dbReference type="SAM" id="Phobius"/>
    </source>
</evidence>
<evidence type="ECO:0000313" key="5">
    <source>
        <dbReference type="RefSeq" id="XP_055884952.1"/>
    </source>
</evidence>
<reference evidence="5" key="1">
    <citation type="submission" date="2025-08" db="UniProtKB">
        <authorList>
            <consortium name="RefSeq"/>
        </authorList>
    </citation>
    <scope>IDENTIFICATION</scope>
</reference>
<organism evidence="4 5">
    <name type="scientific">Biomphalaria glabrata</name>
    <name type="common">Bloodfluke planorb</name>
    <name type="synonym">Freshwater snail</name>
    <dbReference type="NCBI Taxonomy" id="6526"/>
    <lineage>
        <taxon>Eukaryota</taxon>
        <taxon>Metazoa</taxon>
        <taxon>Spiralia</taxon>
        <taxon>Lophotrochozoa</taxon>
        <taxon>Mollusca</taxon>
        <taxon>Gastropoda</taxon>
        <taxon>Heterobranchia</taxon>
        <taxon>Euthyneura</taxon>
        <taxon>Panpulmonata</taxon>
        <taxon>Hygrophila</taxon>
        <taxon>Lymnaeoidea</taxon>
        <taxon>Planorbidae</taxon>
        <taxon>Biomphalaria</taxon>
    </lineage>
</organism>
<protein>
    <submittedName>
        <fullName evidence="5">Uncharacterized protein LOC106058452 isoform X1</fullName>
    </submittedName>
</protein>
<dbReference type="InterPro" id="IPR042635">
    <property type="entry name" value="MEGF10/SREC1/2-like"/>
</dbReference>
<dbReference type="Proteomes" id="UP001165740">
    <property type="component" value="Chromosome 5"/>
</dbReference>
<dbReference type="PANTHER" id="PTHR24043">
    <property type="entry name" value="SCAVENGER RECEPTOR CLASS F"/>
    <property type="match status" value="1"/>
</dbReference>
<keyword evidence="3" id="KW-0472">Membrane</keyword>
<dbReference type="PANTHER" id="PTHR24043:SF8">
    <property type="entry name" value="EGF-LIKE DOMAIN-CONTAINING PROTEIN"/>
    <property type="match status" value="1"/>
</dbReference>
<evidence type="ECO:0000313" key="4">
    <source>
        <dbReference type="Proteomes" id="UP001165740"/>
    </source>
</evidence>
<keyword evidence="4" id="KW-1185">Reference proteome</keyword>
<dbReference type="GO" id="GO:0005044">
    <property type="term" value="F:scavenger receptor activity"/>
    <property type="evidence" value="ECO:0007669"/>
    <property type="project" value="InterPro"/>
</dbReference>
<name>A0A9W3ACD6_BIOGL</name>
<feature type="region of interest" description="Disordered" evidence="2">
    <location>
        <begin position="749"/>
        <end position="784"/>
    </location>
</feature>
<proteinExistence type="predicted"/>
<evidence type="ECO:0000256" key="1">
    <source>
        <dbReference type="ARBA" id="ARBA00022536"/>
    </source>
</evidence>
<keyword evidence="3" id="KW-0812">Transmembrane</keyword>
<gene>
    <name evidence="5" type="primary">LOC106058452</name>
</gene>
<dbReference type="Gene3D" id="2.170.300.10">
    <property type="entry name" value="Tie2 ligand-binding domain superfamily"/>
    <property type="match status" value="1"/>
</dbReference>
<feature type="transmembrane region" description="Helical" evidence="3">
    <location>
        <begin position="712"/>
        <end position="739"/>
    </location>
</feature>